<feature type="compositionally biased region" description="Basic and acidic residues" evidence="1">
    <location>
        <begin position="30"/>
        <end position="43"/>
    </location>
</feature>
<evidence type="ECO:0000256" key="1">
    <source>
        <dbReference type="SAM" id="MobiDB-lite"/>
    </source>
</evidence>
<dbReference type="SUPFAM" id="SSF69047">
    <property type="entry name" value="Hypothetical protein YjbJ"/>
    <property type="match status" value="1"/>
</dbReference>
<reference evidence="3" key="3">
    <citation type="submission" date="2016-10" db="EMBL/GenBank/DDBJ databases">
        <authorList>
            <person name="de Groot N.N."/>
        </authorList>
    </citation>
    <scope>NUCLEOTIDE SEQUENCE [LARGE SCALE GENOMIC DNA]</scope>
    <source>
        <strain evidence="3">CL127</strain>
    </source>
</reference>
<evidence type="ECO:0000313" key="5">
    <source>
        <dbReference type="Proteomes" id="UP000198877"/>
    </source>
</evidence>
<dbReference type="AlphaFoldDB" id="A0A0F0KP53"/>
<proteinExistence type="predicted"/>
<dbReference type="Gene3D" id="1.10.1470.10">
    <property type="entry name" value="YjbJ"/>
    <property type="match status" value="1"/>
</dbReference>
<dbReference type="OrthoDB" id="465089at2"/>
<evidence type="ECO:0000313" key="2">
    <source>
        <dbReference type="EMBL" id="KJL21905.1"/>
    </source>
</evidence>
<dbReference type="Proteomes" id="UP000198877">
    <property type="component" value="Unassembled WGS sequence"/>
</dbReference>
<dbReference type="RefSeq" id="WP_045251103.1">
    <property type="nucleotide sequence ID" value="NZ_CP099706.1"/>
</dbReference>
<dbReference type="PATRIC" id="fig|582680.7.peg.2497"/>
<feature type="region of interest" description="Disordered" evidence="1">
    <location>
        <begin position="1"/>
        <end position="43"/>
    </location>
</feature>
<sequence>MSLKDKAEAKGQQILGAAQEKVGDATGNDRIAEQGRENHAEGRLKEVVADVTETVADAAEKVKDAAEDLADKAGRLFKK</sequence>
<organism evidence="2 4">
    <name type="scientific">Microbacterium azadirachtae</name>
    <dbReference type="NCBI Taxonomy" id="582680"/>
    <lineage>
        <taxon>Bacteria</taxon>
        <taxon>Bacillati</taxon>
        <taxon>Actinomycetota</taxon>
        <taxon>Actinomycetes</taxon>
        <taxon>Micrococcales</taxon>
        <taxon>Microbacteriaceae</taxon>
        <taxon>Microbacterium</taxon>
    </lineage>
</organism>
<dbReference type="EMBL" id="JYIT01000080">
    <property type="protein sequence ID" value="KJL21905.1"/>
    <property type="molecule type" value="Genomic_DNA"/>
</dbReference>
<evidence type="ECO:0000313" key="3">
    <source>
        <dbReference type="EMBL" id="SFR53623.1"/>
    </source>
</evidence>
<name>A0A0F0KP53_9MICO</name>
<accession>A0A0F0KP53</accession>
<accession>A0A1I6HGK9</accession>
<protein>
    <submittedName>
        <fullName evidence="2">CsbD-like protein</fullName>
    </submittedName>
</protein>
<keyword evidence="4" id="KW-1185">Reference proteome</keyword>
<reference evidence="5" key="2">
    <citation type="submission" date="2016-10" db="EMBL/GenBank/DDBJ databases">
        <authorList>
            <person name="Varghese N."/>
            <person name="Submissions S."/>
        </authorList>
    </citation>
    <scope>NUCLEOTIDE SEQUENCE [LARGE SCALE GENOMIC DNA]</scope>
    <source>
        <strain evidence="5">CL127</strain>
    </source>
</reference>
<reference evidence="2 4" key="1">
    <citation type="submission" date="2015-02" db="EMBL/GenBank/DDBJ databases">
        <title>Draft genome sequences of ten Microbacterium spp. with emphasis on heavy metal contaminated environments.</title>
        <authorList>
            <person name="Corretto E."/>
        </authorList>
    </citation>
    <scope>NUCLEOTIDE SEQUENCE [LARGE SCALE GENOMIC DNA]</scope>
    <source>
        <strain evidence="2 4">DSM 23848</strain>
    </source>
</reference>
<dbReference type="EMBL" id="FOYR01000002">
    <property type="protein sequence ID" value="SFR53623.1"/>
    <property type="molecule type" value="Genomic_DNA"/>
</dbReference>
<dbReference type="InterPro" id="IPR036629">
    <property type="entry name" value="YjbJ_sf"/>
</dbReference>
<dbReference type="Proteomes" id="UP000033448">
    <property type="component" value="Unassembled WGS sequence"/>
</dbReference>
<gene>
    <name evidence="2" type="ORF">RL72_02444</name>
    <name evidence="3" type="ORF">SAMN04488591_1821</name>
</gene>
<evidence type="ECO:0000313" key="4">
    <source>
        <dbReference type="Proteomes" id="UP000033448"/>
    </source>
</evidence>